<evidence type="ECO:0000313" key="3">
    <source>
        <dbReference type="Proteomes" id="UP000035762"/>
    </source>
</evidence>
<evidence type="ECO:0000313" key="2">
    <source>
        <dbReference type="EMBL" id="CEG08471.1"/>
    </source>
</evidence>
<proteinExistence type="predicted"/>
<dbReference type="EMBL" id="CCAZ020000001">
    <property type="protein sequence ID" value="CEG08471.1"/>
    <property type="molecule type" value="Genomic_DNA"/>
</dbReference>
<dbReference type="Proteomes" id="UP000035762">
    <property type="component" value="Unassembled WGS sequence"/>
</dbReference>
<keyword evidence="3" id="KW-1185">Reference proteome</keyword>
<gene>
    <name evidence="2" type="ORF">BN961_01886</name>
</gene>
<reference evidence="2 3" key="1">
    <citation type="journal article" date="2014" name="Genome Announc.">
        <title>Genome Sequence of Afipia felis Strain 76713, Isolated in Hospital Water Using an Amoeba Co-Culture Procedure.</title>
        <authorList>
            <person name="Benamar S."/>
            <person name="La Scola B."/>
            <person name="Croce O."/>
        </authorList>
    </citation>
    <scope>NUCLEOTIDE SEQUENCE [LARGE SCALE GENOMIC DNA]</scope>
    <source>
        <strain evidence="2 3">76713</strain>
    </source>
</reference>
<feature type="signal peptide" evidence="1">
    <location>
        <begin position="1"/>
        <end position="24"/>
    </location>
</feature>
<name>A0A090MM60_AFIFE</name>
<dbReference type="RefSeq" id="WP_009339034.1">
    <property type="nucleotide sequence ID" value="NZ_CCAZ020000001.1"/>
</dbReference>
<evidence type="ECO:0000256" key="1">
    <source>
        <dbReference type="SAM" id="SignalP"/>
    </source>
</evidence>
<organism evidence="2 3">
    <name type="scientific">Afipia felis</name>
    <name type="common">Cat scratch disease bacillus</name>
    <dbReference type="NCBI Taxonomy" id="1035"/>
    <lineage>
        <taxon>Bacteria</taxon>
        <taxon>Pseudomonadati</taxon>
        <taxon>Pseudomonadota</taxon>
        <taxon>Alphaproteobacteria</taxon>
        <taxon>Hyphomicrobiales</taxon>
        <taxon>Nitrobacteraceae</taxon>
        <taxon>Afipia</taxon>
    </lineage>
</organism>
<protein>
    <submittedName>
        <fullName evidence="2">Uncharacterized protein</fullName>
    </submittedName>
</protein>
<accession>A0A090MM60</accession>
<keyword evidence="1" id="KW-0732">Signal</keyword>
<dbReference type="AlphaFoldDB" id="A0A090MM60"/>
<feature type="chain" id="PRO_5001859937" evidence="1">
    <location>
        <begin position="25"/>
        <end position="72"/>
    </location>
</feature>
<sequence length="72" mass="8349">MKKIAFAFATLCALAVVAPTMASAETIVIKKGHHHHHMDRGWHHGWDRGRHHGWDRGHRHNTVVIKEHTRTY</sequence>
<comment type="caution">
    <text evidence="2">The sequence shown here is derived from an EMBL/GenBank/DDBJ whole genome shotgun (WGS) entry which is preliminary data.</text>
</comment>